<evidence type="ECO:0000313" key="2">
    <source>
        <dbReference type="Proteomes" id="UP000183200"/>
    </source>
</evidence>
<proteinExistence type="predicted"/>
<name>A0A1H0ALE9_9SPHI</name>
<sequence>MCAIKKVLENENAEINRSLFEHAAELKKKSAEINEKLRTTIQECEKILHPERAVDHPTPKK</sequence>
<keyword evidence="2" id="KW-1185">Reference proteome</keyword>
<gene>
    <name evidence="1" type="ORF">SAMN05421820_107130</name>
</gene>
<reference evidence="2" key="1">
    <citation type="submission" date="2016-10" db="EMBL/GenBank/DDBJ databases">
        <authorList>
            <person name="Varghese N."/>
            <person name="Submissions S."/>
        </authorList>
    </citation>
    <scope>NUCLEOTIDE SEQUENCE [LARGE SCALE GENOMIC DNA]</scope>
    <source>
        <strain evidence="2">DSM 19110</strain>
    </source>
</reference>
<organism evidence="1 2">
    <name type="scientific">Pedobacter steynii</name>
    <dbReference type="NCBI Taxonomy" id="430522"/>
    <lineage>
        <taxon>Bacteria</taxon>
        <taxon>Pseudomonadati</taxon>
        <taxon>Bacteroidota</taxon>
        <taxon>Sphingobacteriia</taxon>
        <taxon>Sphingobacteriales</taxon>
        <taxon>Sphingobacteriaceae</taxon>
        <taxon>Pedobacter</taxon>
    </lineage>
</organism>
<evidence type="ECO:0000313" key="1">
    <source>
        <dbReference type="EMBL" id="SDN34134.1"/>
    </source>
</evidence>
<dbReference type="RefSeq" id="WP_074610253.1">
    <property type="nucleotide sequence ID" value="NZ_FNGY01000007.1"/>
</dbReference>
<protein>
    <submittedName>
        <fullName evidence="1">Uncharacterized protein</fullName>
    </submittedName>
</protein>
<dbReference type="Proteomes" id="UP000183200">
    <property type="component" value="Unassembled WGS sequence"/>
</dbReference>
<dbReference type="AlphaFoldDB" id="A0A1H0ALE9"/>
<dbReference type="EMBL" id="FNGY01000007">
    <property type="protein sequence ID" value="SDN34134.1"/>
    <property type="molecule type" value="Genomic_DNA"/>
</dbReference>
<accession>A0A1H0ALE9</accession>